<name>A0A9P5NKQ8_GYMJU</name>
<proteinExistence type="predicted"/>
<dbReference type="EMBL" id="JADNYJ010000065">
    <property type="protein sequence ID" value="KAF8894186.1"/>
    <property type="molecule type" value="Genomic_DNA"/>
</dbReference>
<sequence>MIVSIHFLLLQLIHFWLVLHSSTRQSSLQYSIVYHLFHMSQPGVPALNSAVDGLNCNNCGRFVQFQACKSNKNGNKGVLFTTATFANLPSLQAPLAPIPHAVVKCLVEGCGQSRIADDCQHRICRKHCVEKGGCLSKKHRTMTTQASAGATAPASSFQQAPPMLPPPASFPLHSEQPRSSTPLPTPPPAELSELPLPEVVDARPDPRLASHLRPIFTEALAQQHEFREQQRKLDSERQAHAKKAKERVAVYAWTSDDAPHRIFLKDQSLCKWIDVQRCLEAPSRNSTLHLRYGLPRERAYVREMLKAGSPLPSPQRTPSPPSPPGFSTPVLPQLINHKQMAAIPFMDLTASSSPSPSPSPSQIQPGASHAGAGSVDYPIEIGDGEAKRWPADYHVVDIARCLRECSGRTTLRRNRAHTQ</sequence>
<feature type="region of interest" description="Disordered" evidence="1">
    <location>
        <begin position="348"/>
        <end position="376"/>
    </location>
</feature>
<evidence type="ECO:0000256" key="2">
    <source>
        <dbReference type="SAM" id="SignalP"/>
    </source>
</evidence>
<comment type="caution">
    <text evidence="3">The sequence shown here is derived from an EMBL/GenBank/DDBJ whole genome shotgun (WGS) entry which is preliminary data.</text>
</comment>
<dbReference type="Proteomes" id="UP000724874">
    <property type="component" value="Unassembled WGS sequence"/>
</dbReference>
<accession>A0A9P5NKQ8</accession>
<dbReference type="AlphaFoldDB" id="A0A9P5NKQ8"/>
<reference evidence="3" key="1">
    <citation type="submission" date="2020-11" db="EMBL/GenBank/DDBJ databases">
        <authorList>
            <consortium name="DOE Joint Genome Institute"/>
            <person name="Ahrendt S."/>
            <person name="Riley R."/>
            <person name="Andreopoulos W."/>
            <person name="LaButti K."/>
            <person name="Pangilinan J."/>
            <person name="Ruiz-duenas F.J."/>
            <person name="Barrasa J.M."/>
            <person name="Sanchez-Garcia M."/>
            <person name="Camarero S."/>
            <person name="Miyauchi S."/>
            <person name="Serrano A."/>
            <person name="Linde D."/>
            <person name="Babiker R."/>
            <person name="Drula E."/>
            <person name="Ayuso-Fernandez I."/>
            <person name="Pacheco R."/>
            <person name="Padilla G."/>
            <person name="Ferreira P."/>
            <person name="Barriuso J."/>
            <person name="Kellner H."/>
            <person name="Castanera R."/>
            <person name="Alfaro M."/>
            <person name="Ramirez L."/>
            <person name="Pisabarro A.G."/>
            <person name="Kuo A."/>
            <person name="Tritt A."/>
            <person name="Lipzen A."/>
            <person name="He G."/>
            <person name="Yan M."/>
            <person name="Ng V."/>
            <person name="Cullen D."/>
            <person name="Martin F."/>
            <person name="Rosso M.-N."/>
            <person name="Henrissat B."/>
            <person name="Hibbett D."/>
            <person name="Martinez A.T."/>
            <person name="Grigoriev I.V."/>
        </authorList>
    </citation>
    <scope>NUCLEOTIDE SEQUENCE</scope>
    <source>
        <strain evidence="3">AH 44721</strain>
    </source>
</reference>
<protein>
    <submittedName>
        <fullName evidence="3">Uncharacterized protein</fullName>
    </submittedName>
</protein>
<dbReference type="OrthoDB" id="3049946at2759"/>
<feature type="region of interest" description="Disordered" evidence="1">
    <location>
        <begin position="145"/>
        <end position="193"/>
    </location>
</feature>
<feature type="region of interest" description="Disordered" evidence="1">
    <location>
        <begin position="307"/>
        <end position="331"/>
    </location>
</feature>
<feature type="chain" id="PRO_5040190468" evidence="2">
    <location>
        <begin position="21"/>
        <end position="419"/>
    </location>
</feature>
<evidence type="ECO:0000313" key="4">
    <source>
        <dbReference type="Proteomes" id="UP000724874"/>
    </source>
</evidence>
<feature type="signal peptide" evidence="2">
    <location>
        <begin position="1"/>
        <end position="20"/>
    </location>
</feature>
<keyword evidence="2" id="KW-0732">Signal</keyword>
<gene>
    <name evidence="3" type="ORF">CPB84DRAFT_1837276</name>
</gene>
<feature type="compositionally biased region" description="Pro residues" evidence="1">
    <location>
        <begin position="311"/>
        <end position="326"/>
    </location>
</feature>
<keyword evidence="4" id="KW-1185">Reference proteome</keyword>
<organism evidence="3 4">
    <name type="scientific">Gymnopilus junonius</name>
    <name type="common">Spectacular rustgill mushroom</name>
    <name type="synonym">Gymnopilus spectabilis subsp. junonius</name>
    <dbReference type="NCBI Taxonomy" id="109634"/>
    <lineage>
        <taxon>Eukaryota</taxon>
        <taxon>Fungi</taxon>
        <taxon>Dikarya</taxon>
        <taxon>Basidiomycota</taxon>
        <taxon>Agaricomycotina</taxon>
        <taxon>Agaricomycetes</taxon>
        <taxon>Agaricomycetidae</taxon>
        <taxon>Agaricales</taxon>
        <taxon>Agaricineae</taxon>
        <taxon>Hymenogastraceae</taxon>
        <taxon>Gymnopilus</taxon>
    </lineage>
</organism>
<evidence type="ECO:0000256" key="1">
    <source>
        <dbReference type="SAM" id="MobiDB-lite"/>
    </source>
</evidence>
<evidence type="ECO:0000313" key="3">
    <source>
        <dbReference type="EMBL" id="KAF8894186.1"/>
    </source>
</evidence>